<organism evidence="1 2">
    <name type="scientific">Persea americana</name>
    <name type="common">Avocado</name>
    <dbReference type="NCBI Taxonomy" id="3435"/>
    <lineage>
        <taxon>Eukaryota</taxon>
        <taxon>Viridiplantae</taxon>
        <taxon>Streptophyta</taxon>
        <taxon>Embryophyta</taxon>
        <taxon>Tracheophyta</taxon>
        <taxon>Spermatophyta</taxon>
        <taxon>Magnoliopsida</taxon>
        <taxon>Magnoliidae</taxon>
        <taxon>Laurales</taxon>
        <taxon>Lauraceae</taxon>
        <taxon>Persea</taxon>
    </lineage>
</organism>
<evidence type="ECO:0000313" key="2">
    <source>
        <dbReference type="Proteomes" id="UP001234297"/>
    </source>
</evidence>
<keyword evidence="2" id="KW-1185">Reference proteome</keyword>
<sequence length="2210" mass="251457">MATAGGSLAEIYVLKKLNKEKMKRMESEGERKEEKEHKEKRATSDPPPNTPFLQSSKLPPQDSVIFLALQAPPAANLGLNVVDSQRFLCILTDPVVLGKMSKITKWKPEKTKVKVVFRLQFHATHIPQPGWDKLSVTFIPAESVKVTAKTNKANVRNGNCKWSDPIYETTRLLQDARTKKYDEKLYKLVVAMGSSRSSFLGEAIINLANYAEASKPSSVALPLQGCNSGTVLHVTVQLLTSKTGFREFEQQRELREKGFQTINDQSVHAEPAEKEASAMETEIGHIEKVNARVRVISDSRELSSLEEELNEDCTDSAVGIDGSSYTSESLYAEKHDISCTHEVDSLKSTISGELGGPSLSQSPQPQKGDQCDPRLLAQGSSDWVHGWSSDYSMDNDLTIAYEENSRLRGSLEIAESSISELKVELSTLQNHADELGAETQRFAQEFAAEIASGKELAKEVSFLKYESSKLKNDFEELKHSKQSEHFASMGVKLFSKDVPWVSLNDTDEGTSRIHNRDPSVSYSHARVPPVGEKRDLLQDGAFDRRLGASTAGKVQDCFSHNLKIGWLDALLLMEDQVREIQKKVCFRYHETDLGFLQPDLEALESVLRVLKEESTHINEEQYHSAGMLQSLSRPHQAAQGPDCREIENKVSSEATDAMKGKICELLNELEESKAEQESLMKKMDQMECYYESLIQELEESQKQVGGDLQNLRTEHATCLYTVSTYNNQMETMRQDMNEQFLRSAEDRLSLETLNKELEKRALASEAALKRLRWNYSIAVDQLQKDLELLSFQVLSMFETNESLARQAFAEASQLCFQESVEHSEGLHSFLKKDDPVTPFLAEVHTNLQGIQVVDNLPRRTELELSSKLNGPTEKLGDKMKNNEDHTVENKSISLRDCSMHAETICLDDMGTVSKVQENDTQEGMVKEVDAGMSCLNLVKVGRRIAPLQIAIQEKNLLVSNSLSLNHPKNTIPISCSVLKSKLQSQEPDVSKSLQCQNQNADAKEWIGEKYLLEEMKLQEELRCKAEAELSEMHFLNLQLVVFSKVLHETLHELNSGIRIMKKKVDELAQQLENSAESKEMLMHKLQTALDDVQSLKESEEKCMTKCNDFSLKNHTLEAKIQGISDENYLLTQKVTEFENLIMEFRNYKNKYEACATEKDELENLLKQESLEKRHLKNEISSVVKELKTLQSEFDRQSSKKTDLETSIAFLQNKLRDLRSCFDSFSEQISGPSPASKSLPQETEDENFMNSILYLEKLQERVCDQIIQLIQEKKDIEKQRSIALGSLSSTESQILLIKQQFESELHDMVTKLDTVNRHVEKLQLELQDVGHKYKRSSEAEEKYAAQNRELSSRITSLENELQRATSENRDLAQKILDFDSVSKELDITKLTVVDHTQENKALTVALQASNEECVQLASELSILKENLKCARDELEMERGFRDELEGTISNLNSQLNGTHDQMLAFSDQKAELVYLRQQVADLKLENSKVGFLLLQSEGCCRKGVEDASLLRLQVTDLEMHLAAMDEHLLVVDIEAIFAETQFLTRMQELHGQIRSLERSNEELQLKHMDILTTLEGHMASEACYIGENSQLMTALQSLRSELDTIVNEKRELVDYVDKKRAMWAELDNYKAMEATVEADNNKEKHRHEVEVEHLEGMLVCLEEEIENLRSSRDELEITVIVLRSKVDEQGSQILLLRKQGDELIKMQNQHDQLTSKLSEQMSRTEEFKNLCVQLKELKDKADAECLLAREKKETETLSVDMQESLRIAFIREQCETKLQDVRSQLYFSKKHGEEMLLKLQDALDETENRKKNEASHAKRNQELSMKILELEAELQKALSDKREMVKVNDRMKAELECSMISLDCCKEEKLELEASLHECNDERNKISIELDSVKEKLERFTSANIQVQDPQPNARDSMFIEPPSEVDLRDSEVEEALTAGTYFLWKNSGNMVNANEVNEGDSPKFSLNANTLSSCHEMEDALQDSIEGKHSSPLMKLKSSKDSLVSRSGLNVSSTVLQQQDQLQNDMNDVALINEHFKEHSLRSSMERLNKQLESLKNDNLASVLQHDEHHSMSQGLQSEFFQLHTANERLGSMFPLFNEFSGSGNALERVLALEIELAESLQAKKKSTFNFQSSFLKQHNDEQAVFQSFRDINELIKDMLEVKSRYASVETELKDMQERYSQLSLQFAEVEGERQQLLMTLKNIRLPKKP</sequence>
<dbReference type="Proteomes" id="UP001234297">
    <property type="component" value="Chromosome 1"/>
</dbReference>
<name>A0ACC2MN15_PERAE</name>
<protein>
    <submittedName>
        <fullName evidence="1">Uncharacterized protein</fullName>
    </submittedName>
</protein>
<gene>
    <name evidence="1" type="ORF">MRB53_000133</name>
</gene>
<accession>A0ACC2MN15</accession>
<comment type="caution">
    <text evidence="1">The sequence shown here is derived from an EMBL/GenBank/DDBJ whole genome shotgun (WGS) entry which is preliminary data.</text>
</comment>
<evidence type="ECO:0000313" key="1">
    <source>
        <dbReference type="EMBL" id="KAJ8647110.1"/>
    </source>
</evidence>
<dbReference type="EMBL" id="CM056809">
    <property type="protein sequence ID" value="KAJ8647110.1"/>
    <property type="molecule type" value="Genomic_DNA"/>
</dbReference>
<reference evidence="1 2" key="1">
    <citation type="journal article" date="2022" name="Hortic Res">
        <title>A haplotype resolved chromosomal level avocado genome allows analysis of novel avocado genes.</title>
        <authorList>
            <person name="Nath O."/>
            <person name="Fletcher S.J."/>
            <person name="Hayward A."/>
            <person name="Shaw L.M."/>
            <person name="Masouleh A.K."/>
            <person name="Furtado A."/>
            <person name="Henry R.J."/>
            <person name="Mitter N."/>
        </authorList>
    </citation>
    <scope>NUCLEOTIDE SEQUENCE [LARGE SCALE GENOMIC DNA]</scope>
    <source>
        <strain evidence="2">cv. Hass</strain>
    </source>
</reference>
<proteinExistence type="predicted"/>